<evidence type="ECO:0000256" key="1">
    <source>
        <dbReference type="SAM" id="MobiDB-lite"/>
    </source>
</evidence>
<keyword evidence="2" id="KW-0732">Signal</keyword>
<evidence type="ECO:0000313" key="3">
    <source>
        <dbReference type="EMBL" id="KAK7073912.1"/>
    </source>
</evidence>
<feature type="signal peptide" evidence="2">
    <location>
        <begin position="1"/>
        <end position="18"/>
    </location>
</feature>
<protein>
    <submittedName>
        <fullName evidence="3">Uncharacterized protein</fullName>
    </submittedName>
</protein>
<feature type="non-terminal residue" evidence="3">
    <location>
        <position position="132"/>
    </location>
</feature>
<gene>
    <name evidence="3" type="ORF">SK128_018871</name>
</gene>
<dbReference type="EMBL" id="JAXCGZ010011946">
    <property type="protein sequence ID" value="KAK7073912.1"/>
    <property type="molecule type" value="Genomic_DNA"/>
</dbReference>
<dbReference type="AlphaFoldDB" id="A0AAN9A8J5"/>
<accession>A0AAN9A8J5</accession>
<name>A0AAN9A8J5_HALRR</name>
<evidence type="ECO:0000313" key="4">
    <source>
        <dbReference type="Proteomes" id="UP001381693"/>
    </source>
</evidence>
<keyword evidence="4" id="KW-1185">Reference proteome</keyword>
<proteinExistence type="predicted"/>
<feature type="chain" id="PRO_5042931500" evidence="2">
    <location>
        <begin position="19"/>
        <end position="132"/>
    </location>
</feature>
<feature type="non-terminal residue" evidence="3">
    <location>
        <position position="1"/>
    </location>
</feature>
<evidence type="ECO:0000256" key="2">
    <source>
        <dbReference type="SAM" id="SignalP"/>
    </source>
</evidence>
<comment type="caution">
    <text evidence="3">The sequence shown here is derived from an EMBL/GenBank/DDBJ whole genome shotgun (WGS) entry which is preliminary data.</text>
</comment>
<sequence length="132" mass="14677">KALSLLAFGIGLIIPCVADDLQLQFPQVNDEDISNDLAVLGTHMPDNENPDIVPIAPSETSDENVEQISNMQNKELHSRQSYPNDQEENVNLKVQRKSLTSFGSVMSPFFFLCHYPRPGEHIGAGREEVTVK</sequence>
<reference evidence="3 4" key="1">
    <citation type="submission" date="2023-11" db="EMBL/GenBank/DDBJ databases">
        <title>Halocaridina rubra genome assembly.</title>
        <authorList>
            <person name="Smith C."/>
        </authorList>
    </citation>
    <scope>NUCLEOTIDE SEQUENCE [LARGE SCALE GENOMIC DNA]</scope>
    <source>
        <strain evidence="3">EP-1</strain>
        <tissue evidence="3">Whole</tissue>
    </source>
</reference>
<dbReference type="Proteomes" id="UP001381693">
    <property type="component" value="Unassembled WGS sequence"/>
</dbReference>
<organism evidence="3 4">
    <name type="scientific">Halocaridina rubra</name>
    <name type="common">Hawaiian red shrimp</name>
    <dbReference type="NCBI Taxonomy" id="373956"/>
    <lineage>
        <taxon>Eukaryota</taxon>
        <taxon>Metazoa</taxon>
        <taxon>Ecdysozoa</taxon>
        <taxon>Arthropoda</taxon>
        <taxon>Crustacea</taxon>
        <taxon>Multicrustacea</taxon>
        <taxon>Malacostraca</taxon>
        <taxon>Eumalacostraca</taxon>
        <taxon>Eucarida</taxon>
        <taxon>Decapoda</taxon>
        <taxon>Pleocyemata</taxon>
        <taxon>Caridea</taxon>
        <taxon>Atyoidea</taxon>
        <taxon>Atyidae</taxon>
        <taxon>Halocaridina</taxon>
    </lineage>
</organism>
<feature type="region of interest" description="Disordered" evidence="1">
    <location>
        <begin position="43"/>
        <end position="66"/>
    </location>
</feature>